<dbReference type="EMBL" id="CP020919">
    <property type="protein sequence ID" value="AWG25046.1"/>
    <property type="molecule type" value="Genomic_DNA"/>
</dbReference>
<protein>
    <submittedName>
        <fullName evidence="2">Uncharacterized protein</fullName>
    </submittedName>
</protein>
<gene>
    <name evidence="1" type="ORF">FK004_05985</name>
    <name evidence="2" type="ORF">FK004_07270</name>
</gene>
<evidence type="ECO:0000313" key="2">
    <source>
        <dbReference type="EMBL" id="AWG25046.1"/>
    </source>
</evidence>
<sequence length="65" mass="7511">MSVKIKPITDHEVYEVNGKEVYKDSYNNWIARESLTSAEHKAFANYKRGVINNPAFKPHKPATYL</sequence>
<dbReference type="KEGG" id="fki:FK004_05985"/>
<dbReference type="OrthoDB" id="1376830at2"/>
<dbReference type="Proteomes" id="UP000244677">
    <property type="component" value="Chromosome"/>
</dbReference>
<evidence type="ECO:0000313" key="3">
    <source>
        <dbReference type="Proteomes" id="UP000244677"/>
    </source>
</evidence>
<name>A0A2S1LN55_9FLAO</name>
<evidence type="ECO:0000313" key="1">
    <source>
        <dbReference type="EMBL" id="AWG24808.1"/>
    </source>
</evidence>
<dbReference type="RefSeq" id="WP_108736437.1">
    <property type="nucleotide sequence ID" value="NZ_CP020919.1"/>
</dbReference>
<keyword evidence="3" id="KW-1185">Reference proteome</keyword>
<dbReference type="KEGG" id="fki:FK004_07270"/>
<proteinExistence type="predicted"/>
<reference evidence="2 3" key="1">
    <citation type="submission" date="2017-04" db="EMBL/GenBank/DDBJ databases">
        <title>Complete genome sequence of Flavobacterium kingsejong AJ004.</title>
        <authorList>
            <person name="Lee P.C."/>
        </authorList>
    </citation>
    <scope>NUCLEOTIDE SEQUENCE [LARGE SCALE GENOMIC DNA]</scope>
    <source>
        <strain evidence="2 3">AJ004</strain>
    </source>
</reference>
<accession>A0A2S1LN55</accession>
<dbReference type="AlphaFoldDB" id="A0A2S1LN55"/>
<organism evidence="2 3">
    <name type="scientific">Flavobacterium kingsejongi</name>
    <dbReference type="NCBI Taxonomy" id="1678728"/>
    <lineage>
        <taxon>Bacteria</taxon>
        <taxon>Pseudomonadati</taxon>
        <taxon>Bacteroidota</taxon>
        <taxon>Flavobacteriia</taxon>
        <taxon>Flavobacteriales</taxon>
        <taxon>Flavobacteriaceae</taxon>
        <taxon>Flavobacterium</taxon>
    </lineage>
</organism>
<dbReference type="EMBL" id="CP020919">
    <property type="protein sequence ID" value="AWG24808.1"/>
    <property type="molecule type" value="Genomic_DNA"/>
</dbReference>